<dbReference type="InterPro" id="IPR037143">
    <property type="entry name" value="4-PPantetheinyl_Trfase_dom_sf"/>
</dbReference>
<reference evidence="3 4" key="1">
    <citation type="journal article" date="2015" name="Int. J. Syst. Evol. Microbiol.">
        <title>Carboxylicivirga linearis sp. nov., isolated from a sea cucumber culture pond.</title>
        <authorList>
            <person name="Wang F.Q."/>
            <person name="Zhou Y.X."/>
            <person name="Lin X.Z."/>
            <person name="Chen G.J."/>
            <person name="Du Z.J."/>
        </authorList>
    </citation>
    <scope>NUCLEOTIDE SEQUENCE [LARGE SCALE GENOMIC DNA]</scope>
    <source>
        <strain evidence="3 4">FB218</strain>
    </source>
</reference>
<dbReference type="SUPFAM" id="SSF56214">
    <property type="entry name" value="4'-phosphopantetheinyl transferase"/>
    <property type="match status" value="2"/>
</dbReference>
<evidence type="ECO:0000256" key="1">
    <source>
        <dbReference type="ARBA" id="ARBA00022679"/>
    </source>
</evidence>
<keyword evidence="4" id="KW-1185">Reference proteome</keyword>
<proteinExistence type="predicted"/>
<accession>A0ABS5JQL9</accession>
<protein>
    <submittedName>
        <fullName evidence="3">4'-phosphopantetheinyl transferase superfamily protein</fullName>
    </submittedName>
</protein>
<feature type="domain" description="4'-phosphopantetheinyl transferase" evidence="2">
    <location>
        <begin position="107"/>
        <end position="182"/>
    </location>
</feature>
<comment type="caution">
    <text evidence="3">The sequence shown here is derived from an EMBL/GenBank/DDBJ whole genome shotgun (WGS) entry which is preliminary data.</text>
</comment>
<evidence type="ECO:0000259" key="2">
    <source>
        <dbReference type="Pfam" id="PF01648"/>
    </source>
</evidence>
<gene>
    <name evidence="3" type="ORF">KEM10_02290</name>
</gene>
<dbReference type="RefSeq" id="WP_212212948.1">
    <property type="nucleotide sequence ID" value="NZ_JAGUCO010000001.1"/>
</dbReference>
<dbReference type="Gene3D" id="3.90.470.20">
    <property type="entry name" value="4'-phosphopantetheinyl transferase domain"/>
    <property type="match status" value="2"/>
</dbReference>
<dbReference type="EMBL" id="JAGUCO010000001">
    <property type="protein sequence ID" value="MBS2097089.1"/>
    <property type="molecule type" value="Genomic_DNA"/>
</dbReference>
<dbReference type="InterPro" id="IPR008278">
    <property type="entry name" value="4-PPantetheinyl_Trfase_dom"/>
</dbReference>
<evidence type="ECO:0000313" key="4">
    <source>
        <dbReference type="Proteomes" id="UP000708576"/>
    </source>
</evidence>
<name>A0ABS5JQL9_9BACT</name>
<sequence length="210" mass="24844">MPLERIIEKSEKEKVAIWHLTESLDDLLQLINLSKKDQETLKEFRLDKRKQEWICSRILIQHLLGEYPQIEYTDNGKPFLSNQSNHISISHASGYVAVSISDFPTALDIEICSPRVEKAASRFVHTDEWLFITDEERVNFLTLIWSAKETLYKYFDEWGVVFKEHFRIKSFEISSKGQFKSHCKYKQHNKDLVLDYEITPNYALVYHLND</sequence>
<keyword evidence="1 3" id="KW-0808">Transferase</keyword>
<evidence type="ECO:0000313" key="3">
    <source>
        <dbReference type="EMBL" id="MBS2097089.1"/>
    </source>
</evidence>
<dbReference type="GO" id="GO:0016740">
    <property type="term" value="F:transferase activity"/>
    <property type="evidence" value="ECO:0007669"/>
    <property type="project" value="UniProtKB-KW"/>
</dbReference>
<dbReference type="Proteomes" id="UP000708576">
    <property type="component" value="Unassembled WGS sequence"/>
</dbReference>
<organism evidence="3 4">
    <name type="scientific">Carboxylicivirga linearis</name>
    <dbReference type="NCBI Taxonomy" id="1628157"/>
    <lineage>
        <taxon>Bacteria</taxon>
        <taxon>Pseudomonadati</taxon>
        <taxon>Bacteroidota</taxon>
        <taxon>Bacteroidia</taxon>
        <taxon>Marinilabiliales</taxon>
        <taxon>Marinilabiliaceae</taxon>
        <taxon>Carboxylicivirga</taxon>
    </lineage>
</organism>
<dbReference type="Pfam" id="PF01648">
    <property type="entry name" value="ACPS"/>
    <property type="match status" value="1"/>
</dbReference>